<reference evidence="4" key="1">
    <citation type="journal article" date="2019" name="Int. J. Syst. Evol. Microbiol.">
        <title>The Global Catalogue of Microorganisms (GCM) 10K type strain sequencing project: providing services to taxonomists for standard genome sequencing and annotation.</title>
        <authorList>
            <consortium name="The Broad Institute Genomics Platform"/>
            <consortium name="The Broad Institute Genome Sequencing Center for Infectious Disease"/>
            <person name="Wu L."/>
            <person name="Ma J."/>
        </authorList>
    </citation>
    <scope>NUCLEOTIDE SEQUENCE [LARGE SCALE GENOMIC DNA]</scope>
    <source>
        <strain evidence="4">JCM 17906</strain>
    </source>
</reference>
<evidence type="ECO:0000313" key="3">
    <source>
        <dbReference type="EMBL" id="GAA4543508.1"/>
    </source>
</evidence>
<evidence type="ECO:0000313" key="4">
    <source>
        <dbReference type="Proteomes" id="UP001501598"/>
    </source>
</evidence>
<dbReference type="Pfam" id="PF13424">
    <property type="entry name" value="TPR_12"/>
    <property type="match status" value="1"/>
</dbReference>
<keyword evidence="4" id="KW-1185">Reference proteome</keyword>
<dbReference type="SUPFAM" id="SSF48452">
    <property type="entry name" value="TPR-like"/>
    <property type="match status" value="1"/>
</dbReference>
<sequence>MDEPTVTALRTLAELRHRDPESVRARSAAVIEAAPPDATVRAAAEWVHGLALHELGHAGAAVAHYRAAVRDGDAVTTAAARASLAMSLLAVGDAAGARREIGLARRDPPAAALRYVEPLWAVHLQRTGRLDDALVVFDRVVPLLDREGDRPGLARTLLNRGTLLAYQGRFDRAVSDLARSESLAAELGHGLLSAMAAHNLGFTEGRRFAIPAGLAAFDRARAAYRAVGDPPRQVAVLVADHCELLLHAGLARDARAAALDALRPGAAEVDRSHETEIRLLLAQAHLHCGDAREAMAEAARAADGFRRDGRRPWVALARYVEIRAEVLATEEERLPDPALVRRARDVVRRLDDGGWPTEAAHARALLGRLATAAGDVRSARRQLASVAGLRGRGGVDVRTAGWHARALLRLADGDRSGAKRALRRGLALVEDHRAALTAAELRAGAAVQAHELARLGLRLALADGRPLEVLRWAERGRAGALRLPPIAPPSDDDLTAALIALHAERAAAGGGTRVAALEAEIKTRTLRSGGAGGGAAPGLDVAAARAALTGTLVEFAVLERRVHAVVVTRTSARLVDLGAVEPMERELAFLLAGHRRRLAGRRAGGDAAAGRLGDLLIAPLGLDADGDLVVVPAGILHDLPWAALPPLYGRRLVVAPSADLWHRRRRPHRPAGSVLLVAGPGLPGATAEVRALAGLHPGARTLTGPAATVDAVLAAFGDADLVHVAAHGHYRSDSPLFSALELADRSLTMYELESAVGAPPTVVLPACDAGRPTVLTGDELLGTTTAMLARGVRSVVAPVLPVPDRETAELMVELHRSLAAGAAPSAALAAVARAVADDPGLRPVAAAFVCVGAAETADLTPPAVPSPRPDRRAAAAAAPAVSLPGAAGG</sequence>
<evidence type="ECO:0000256" key="1">
    <source>
        <dbReference type="SAM" id="MobiDB-lite"/>
    </source>
</evidence>
<dbReference type="RefSeq" id="WP_345415072.1">
    <property type="nucleotide sequence ID" value="NZ_BAABGT010000027.1"/>
</dbReference>
<feature type="compositionally biased region" description="Low complexity" evidence="1">
    <location>
        <begin position="874"/>
        <end position="889"/>
    </location>
</feature>
<feature type="region of interest" description="Disordered" evidence="1">
    <location>
        <begin position="859"/>
        <end position="889"/>
    </location>
</feature>
<evidence type="ECO:0000259" key="2">
    <source>
        <dbReference type="Pfam" id="PF12770"/>
    </source>
</evidence>
<dbReference type="Gene3D" id="1.25.40.10">
    <property type="entry name" value="Tetratricopeptide repeat domain"/>
    <property type="match status" value="1"/>
</dbReference>
<protein>
    <submittedName>
        <fullName evidence="3">CHAT domain-containing protein</fullName>
    </submittedName>
</protein>
<dbReference type="EMBL" id="BAABGT010000027">
    <property type="protein sequence ID" value="GAA4543508.1"/>
    <property type="molecule type" value="Genomic_DNA"/>
</dbReference>
<gene>
    <name evidence="3" type="ORF">GCM10023175_20380</name>
</gene>
<dbReference type="Pfam" id="PF12770">
    <property type="entry name" value="CHAT"/>
    <property type="match status" value="1"/>
</dbReference>
<feature type="domain" description="CHAT" evidence="2">
    <location>
        <begin position="608"/>
        <end position="852"/>
    </location>
</feature>
<name>A0ABP8RND4_9PSEU</name>
<accession>A0ABP8RND4</accession>
<dbReference type="Proteomes" id="UP001501598">
    <property type="component" value="Unassembled WGS sequence"/>
</dbReference>
<dbReference type="InterPro" id="IPR024983">
    <property type="entry name" value="CHAT_dom"/>
</dbReference>
<proteinExistence type="predicted"/>
<organism evidence="3 4">
    <name type="scientific">Pseudonocardia xishanensis</name>
    <dbReference type="NCBI Taxonomy" id="630995"/>
    <lineage>
        <taxon>Bacteria</taxon>
        <taxon>Bacillati</taxon>
        <taxon>Actinomycetota</taxon>
        <taxon>Actinomycetes</taxon>
        <taxon>Pseudonocardiales</taxon>
        <taxon>Pseudonocardiaceae</taxon>
        <taxon>Pseudonocardia</taxon>
    </lineage>
</organism>
<comment type="caution">
    <text evidence="3">The sequence shown here is derived from an EMBL/GenBank/DDBJ whole genome shotgun (WGS) entry which is preliminary data.</text>
</comment>
<dbReference type="InterPro" id="IPR011990">
    <property type="entry name" value="TPR-like_helical_dom_sf"/>
</dbReference>